<name>A0ABT5U2S0_9GAMM</name>
<reference evidence="1 2" key="1">
    <citation type="submission" date="2022-11" db="EMBL/GenBank/DDBJ databases">
        <title>Spartinivicinus poritis sp. nov., isolated from scleractinian coral Porites lutea.</title>
        <authorList>
            <person name="Zhang G."/>
            <person name="Cai L."/>
            <person name="Wei Q."/>
        </authorList>
    </citation>
    <scope>NUCLEOTIDE SEQUENCE [LARGE SCALE GENOMIC DNA]</scope>
    <source>
        <strain evidence="1 2">A2-2</strain>
    </source>
</reference>
<protein>
    <submittedName>
        <fullName evidence="1">Uncharacterized protein</fullName>
    </submittedName>
</protein>
<dbReference type="RefSeq" id="WP_274687031.1">
    <property type="nucleotide sequence ID" value="NZ_JAPMOU010000002.1"/>
</dbReference>
<organism evidence="1 2">
    <name type="scientific">Spartinivicinus poritis</name>
    <dbReference type="NCBI Taxonomy" id="2994640"/>
    <lineage>
        <taxon>Bacteria</taxon>
        <taxon>Pseudomonadati</taxon>
        <taxon>Pseudomonadota</taxon>
        <taxon>Gammaproteobacteria</taxon>
        <taxon>Oceanospirillales</taxon>
        <taxon>Zooshikellaceae</taxon>
        <taxon>Spartinivicinus</taxon>
    </lineage>
</organism>
<evidence type="ECO:0000313" key="2">
    <source>
        <dbReference type="Proteomes" id="UP001528823"/>
    </source>
</evidence>
<evidence type="ECO:0000313" key="1">
    <source>
        <dbReference type="EMBL" id="MDE1460659.1"/>
    </source>
</evidence>
<proteinExistence type="predicted"/>
<gene>
    <name evidence="1" type="ORF">ORQ98_01640</name>
</gene>
<dbReference type="EMBL" id="JAPMOU010000002">
    <property type="protein sequence ID" value="MDE1460659.1"/>
    <property type="molecule type" value="Genomic_DNA"/>
</dbReference>
<sequence length="95" mass="11217">YLLNQIAILFKYTAANGLGIVIIRKKYQLSSTQVIQELMLPTNIDDYFGFNKHSDKNIINSFRELFEEIKESSKYSRILKKYSYYKSGEFKSDTR</sequence>
<feature type="non-terminal residue" evidence="1">
    <location>
        <position position="1"/>
    </location>
</feature>
<accession>A0ABT5U2S0</accession>
<comment type="caution">
    <text evidence="1">The sequence shown here is derived from an EMBL/GenBank/DDBJ whole genome shotgun (WGS) entry which is preliminary data.</text>
</comment>
<keyword evidence="2" id="KW-1185">Reference proteome</keyword>
<dbReference type="Proteomes" id="UP001528823">
    <property type="component" value="Unassembled WGS sequence"/>
</dbReference>